<accession>A0A4R5L857</accession>
<dbReference type="Proteomes" id="UP000295606">
    <property type="component" value="Unassembled WGS sequence"/>
</dbReference>
<dbReference type="AlphaFoldDB" id="A0A4R5L857"/>
<dbReference type="InterPro" id="IPR002104">
    <property type="entry name" value="Integrase_catalytic"/>
</dbReference>
<dbReference type="Pfam" id="PF00589">
    <property type="entry name" value="Phage_integrase"/>
    <property type="match status" value="1"/>
</dbReference>
<dbReference type="NCBIfam" id="NF040693">
    <property type="entry name" value="recomb_GmtY"/>
    <property type="match status" value="1"/>
</dbReference>
<dbReference type="Gene3D" id="1.10.443.10">
    <property type="entry name" value="Intergrase catalytic core"/>
    <property type="match status" value="1"/>
</dbReference>
<dbReference type="EMBL" id="SMOD01000034">
    <property type="protein sequence ID" value="TDG03936.1"/>
    <property type="molecule type" value="Genomic_DNA"/>
</dbReference>
<feature type="domain" description="Tyr recombinase" evidence="2">
    <location>
        <begin position="206"/>
        <end position="467"/>
    </location>
</feature>
<sequence length="488" mass="55775">MLRREIARHHTVAYSNVKRPGYTDRKIHVLYVLNGVSCQPTPVVQLIEYCYEKGRTRSLSWQKEVTRAAGLFVDFLKANAAHFRDAAERPLVFEAFADALVGGTIELGGDDPTGLWWEPKTTARATMLLRQITNLSDWLVTRYSAKALNPWTTASWAEQIAYWRRFDRRHAAALLAHTAYREAVTERAKASRTVKIPRKNTSSFSAPVKCFPEERIWDLLFEGFVIPGKAKSPHFHERYNVRDMLVTVLLHGGGLRESEPFHLFVSDVLISGDSMVPHVRLYHPEQGKAPLDYLDPITGRPRVAEREEYLRVNYGLQPRNLVEGRFHAGWKDLHLSDERDKFAKVHWFPSYWGDLFLALFRIYIASCRSRHSRHPYLLVSGKGEYRGEPYTVDSYRQSHARAVKRIGLTPAKALGTTPHGHRHAFGQRLSDNDVPQLIIQRVMHHKSRRSQEVYTAPSDAKVDAALRDAQTKLSGLPASIFDQIEGAY</sequence>
<dbReference type="CDD" id="cd00397">
    <property type="entry name" value="DNA_BRE_C"/>
    <property type="match status" value="1"/>
</dbReference>
<evidence type="ECO:0000256" key="1">
    <source>
        <dbReference type="ARBA" id="ARBA00023172"/>
    </source>
</evidence>
<dbReference type="SUPFAM" id="SSF56349">
    <property type="entry name" value="DNA breaking-rejoining enzymes"/>
    <property type="match status" value="1"/>
</dbReference>
<dbReference type="InterPro" id="IPR011010">
    <property type="entry name" value="DNA_brk_join_enz"/>
</dbReference>
<protein>
    <submittedName>
        <fullName evidence="3">Site-specific integrase</fullName>
    </submittedName>
</protein>
<dbReference type="GO" id="GO:0003677">
    <property type="term" value="F:DNA binding"/>
    <property type="evidence" value="ECO:0007669"/>
    <property type="project" value="InterPro"/>
</dbReference>
<keyword evidence="1" id="KW-0233">DNA recombination</keyword>
<name>A0A4R5L857_9BURK</name>
<evidence type="ECO:0000313" key="3">
    <source>
        <dbReference type="EMBL" id="TDG03936.1"/>
    </source>
</evidence>
<proteinExistence type="predicted"/>
<dbReference type="InterPro" id="IPR013762">
    <property type="entry name" value="Integrase-like_cat_sf"/>
</dbReference>
<evidence type="ECO:0000313" key="4">
    <source>
        <dbReference type="Proteomes" id="UP000295606"/>
    </source>
</evidence>
<dbReference type="OrthoDB" id="2078692at2"/>
<gene>
    <name evidence="3" type="ORF">E1N52_32465</name>
</gene>
<comment type="caution">
    <text evidence="3">The sequence shown here is derived from an EMBL/GenBank/DDBJ whole genome shotgun (WGS) entry which is preliminary data.</text>
</comment>
<evidence type="ECO:0000259" key="2">
    <source>
        <dbReference type="PROSITE" id="PS51898"/>
    </source>
</evidence>
<reference evidence="3 4" key="1">
    <citation type="submission" date="2019-03" db="EMBL/GenBank/DDBJ databases">
        <title>Paraburkholderia sp. isolated from native Mimosa gymnas in Guartela State Park, Brazil.</title>
        <authorList>
            <person name="Paulitsch F."/>
            <person name="Hungria M."/>
            <person name="Delamuta J.R.M."/>
            <person name="Ribeiro R.A."/>
            <person name="Dall'Agnol R."/>
            <person name="Silva J.S.B."/>
        </authorList>
    </citation>
    <scope>NUCLEOTIDE SEQUENCE [LARGE SCALE GENOMIC DNA]</scope>
    <source>
        <strain evidence="3 4">CNPSo 3008</strain>
    </source>
</reference>
<organism evidence="3 4">
    <name type="scientific">Paraburkholderia guartelaensis</name>
    <dbReference type="NCBI Taxonomy" id="2546446"/>
    <lineage>
        <taxon>Bacteria</taxon>
        <taxon>Pseudomonadati</taxon>
        <taxon>Pseudomonadota</taxon>
        <taxon>Betaproteobacteria</taxon>
        <taxon>Burkholderiales</taxon>
        <taxon>Burkholderiaceae</taxon>
        <taxon>Paraburkholderia</taxon>
    </lineage>
</organism>
<dbReference type="GO" id="GO:0015074">
    <property type="term" value="P:DNA integration"/>
    <property type="evidence" value="ECO:0007669"/>
    <property type="project" value="InterPro"/>
</dbReference>
<dbReference type="RefSeq" id="WP_133187588.1">
    <property type="nucleotide sequence ID" value="NZ_SMOD01000034.1"/>
</dbReference>
<dbReference type="PROSITE" id="PS51898">
    <property type="entry name" value="TYR_RECOMBINASE"/>
    <property type="match status" value="1"/>
</dbReference>
<dbReference type="GO" id="GO:0006310">
    <property type="term" value="P:DNA recombination"/>
    <property type="evidence" value="ECO:0007669"/>
    <property type="project" value="UniProtKB-KW"/>
</dbReference>